<dbReference type="EMBL" id="CP041253">
    <property type="protein sequence ID" value="QDH80981.1"/>
    <property type="molecule type" value="Genomic_DNA"/>
</dbReference>
<name>A0A514CME8_9BACT</name>
<dbReference type="KEGG" id="echi:FKX85_18795"/>
<evidence type="ECO:0000313" key="1">
    <source>
        <dbReference type="EMBL" id="QDH80981.1"/>
    </source>
</evidence>
<accession>A0A514CME8</accession>
<dbReference type="RefSeq" id="WP_141616197.1">
    <property type="nucleotide sequence ID" value="NZ_CP041253.1"/>
</dbReference>
<protein>
    <submittedName>
        <fullName evidence="1">2'-5' RNA ligase family protein</fullName>
    </submittedName>
</protein>
<organism evidence="1 2">
    <name type="scientific">Echinicola soli</name>
    <dbReference type="NCBI Taxonomy" id="2591634"/>
    <lineage>
        <taxon>Bacteria</taxon>
        <taxon>Pseudomonadati</taxon>
        <taxon>Bacteroidota</taxon>
        <taxon>Cytophagia</taxon>
        <taxon>Cytophagales</taxon>
        <taxon>Cyclobacteriaceae</taxon>
        <taxon>Echinicola</taxon>
    </lineage>
</organism>
<dbReference type="SUPFAM" id="SSF55144">
    <property type="entry name" value="LigT-like"/>
    <property type="match status" value="1"/>
</dbReference>
<keyword evidence="2" id="KW-1185">Reference proteome</keyword>
<sequence>MKPKSHYQSLFQAARQQLIKDEYEVDQKIGDLSDTRRGITLLARPDLNCKTNIAAFLNKLQLLDPSQYYYPQSDLHITIMSIISCYEGFQLRQINPKEYICVILKSLSETPPFKIHFAGVTLSPAGVLLQGYPDGEALQYLRDRLRQHFKSSSLQQSLDKRYAIQTAHSTIMRYKYPLKNKNKFLQTIESNRHTDFGTFTVNELELVFNDWYQRKENVQLLHRLPLTNHR</sequence>
<dbReference type="Gene3D" id="3.90.1140.10">
    <property type="entry name" value="Cyclic phosphodiesterase"/>
    <property type="match status" value="1"/>
</dbReference>
<gene>
    <name evidence="1" type="ORF">FKX85_18795</name>
</gene>
<proteinExistence type="predicted"/>
<dbReference type="Pfam" id="PF13563">
    <property type="entry name" value="2_5_RNA_ligase2"/>
    <property type="match status" value="1"/>
</dbReference>
<dbReference type="InterPro" id="IPR009097">
    <property type="entry name" value="Cyclic_Pdiesterase"/>
</dbReference>
<dbReference type="GO" id="GO:0016874">
    <property type="term" value="F:ligase activity"/>
    <property type="evidence" value="ECO:0007669"/>
    <property type="project" value="UniProtKB-KW"/>
</dbReference>
<dbReference type="AlphaFoldDB" id="A0A514CME8"/>
<keyword evidence="1" id="KW-0436">Ligase</keyword>
<evidence type="ECO:0000313" key="2">
    <source>
        <dbReference type="Proteomes" id="UP000316614"/>
    </source>
</evidence>
<dbReference type="OrthoDB" id="2326088at2"/>
<dbReference type="Proteomes" id="UP000316614">
    <property type="component" value="Chromosome"/>
</dbReference>
<reference evidence="1 2" key="1">
    <citation type="submission" date="2019-06" db="EMBL/GenBank/DDBJ databases">
        <title>Echinicola alkalisoli sp. nov. isolated from saline soil.</title>
        <authorList>
            <person name="Sun J.-Q."/>
            <person name="Xu L."/>
        </authorList>
    </citation>
    <scope>NUCLEOTIDE SEQUENCE [LARGE SCALE GENOMIC DNA]</scope>
    <source>
        <strain evidence="1 2">LN3S3</strain>
    </source>
</reference>